<dbReference type="AlphaFoldDB" id="A0AAW6RIY1"/>
<sequence length="50" mass="5522">MREDVRSRSICARLQAGRMAQAKAAWTGGQPLQAEGNKEDGKEGSERARY</sequence>
<proteinExistence type="predicted"/>
<comment type="caution">
    <text evidence="2">The sequence shown here is derived from an EMBL/GenBank/DDBJ whole genome shotgun (WGS) entry which is preliminary data.</text>
</comment>
<evidence type="ECO:0000313" key="2">
    <source>
        <dbReference type="EMBL" id="MDG9698211.1"/>
    </source>
</evidence>
<organism evidence="2 3">
    <name type="scientific">Ottowia cancrivicina</name>
    <dbReference type="NCBI Taxonomy" id="3040346"/>
    <lineage>
        <taxon>Bacteria</taxon>
        <taxon>Pseudomonadati</taxon>
        <taxon>Pseudomonadota</taxon>
        <taxon>Betaproteobacteria</taxon>
        <taxon>Burkholderiales</taxon>
        <taxon>Comamonadaceae</taxon>
        <taxon>Ottowia</taxon>
    </lineage>
</organism>
<dbReference type="RefSeq" id="WP_279523363.1">
    <property type="nucleotide sequence ID" value="NZ_JARVII010000001.1"/>
</dbReference>
<keyword evidence="3" id="KW-1185">Reference proteome</keyword>
<name>A0AAW6RIY1_9BURK</name>
<gene>
    <name evidence="2" type="ORF">QB898_00485</name>
</gene>
<feature type="compositionally biased region" description="Basic and acidic residues" evidence="1">
    <location>
        <begin position="36"/>
        <end position="50"/>
    </location>
</feature>
<evidence type="ECO:0000256" key="1">
    <source>
        <dbReference type="SAM" id="MobiDB-lite"/>
    </source>
</evidence>
<dbReference type="Proteomes" id="UP001237156">
    <property type="component" value="Unassembled WGS sequence"/>
</dbReference>
<accession>A0AAW6RIY1</accession>
<reference evidence="2 3" key="1">
    <citation type="submission" date="2023-04" db="EMBL/GenBank/DDBJ databases">
        <title>Ottowia paracancer sp. nov., isolated from human stomach.</title>
        <authorList>
            <person name="Song Y."/>
        </authorList>
    </citation>
    <scope>NUCLEOTIDE SEQUENCE [LARGE SCALE GENOMIC DNA]</scope>
    <source>
        <strain evidence="2 3">10c7w1</strain>
    </source>
</reference>
<feature type="region of interest" description="Disordered" evidence="1">
    <location>
        <begin position="24"/>
        <end position="50"/>
    </location>
</feature>
<protein>
    <submittedName>
        <fullName evidence="2">Uncharacterized protein</fullName>
    </submittedName>
</protein>
<evidence type="ECO:0000313" key="3">
    <source>
        <dbReference type="Proteomes" id="UP001237156"/>
    </source>
</evidence>
<dbReference type="EMBL" id="JARVII010000001">
    <property type="protein sequence ID" value="MDG9698211.1"/>
    <property type="molecule type" value="Genomic_DNA"/>
</dbReference>